<dbReference type="EMBL" id="JADMLG010000018">
    <property type="protein sequence ID" value="MBH0780905.1"/>
    <property type="molecule type" value="Genomic_DNA"/>
</dbReference>
<evidence type="ECO:0000313" key="1">
    <source>
        <dbReference type="EMBL" id="MBH0780905.1"/>
    </source>
</evidence>
<name>A0A931N3Q8_9NOCA</name>
<comment type="caution">
    <text evidence="1">The sequence shown here is derived from an EMBL/GenBank/DDBJ whole genome shotgun (WGS) entry which is preliminary data.</text>
</comment>
<protein>
    <submittedName>
        <fullName evidence="1">Ester cyclase</fullName>
    </submittedName>
</protein>
<reference evidence="1" key="1">
    <citation type="submission" date="2020-11" db="EMBL/GenBank/DDBJ databases">
        <title>Nocardia NEAU-351.nov., a novel actinomycete isolated from the cow dung.</title>
        <authorList>
            <person name="Zhang X."/>
        </authorList>
    </citation>
    <scope>NUCLEOTIDE SEQUENCE</scope>
    <source>
        <strain evidence="1">NEAU-351</strain>
    </source>
</reference>
<dbReference type="GO" id="GO:0030638">
    <property type="term" value="P:polyketide metabolic process"/>
    <property type="evidence" value="ECO:0007669"/>
    <property type="project" value="InterPro"/>
</dbReference>
<keyword evidence="2" id="KW-1185">Reference proteome</keyword>
<dbReference type="PANTHER" id="PTHR38436:SF1">
    <property type="entry name" value="ESTER CYCLASE"/>
    <property type="match status" value="1"/>
</dbReference>
<gene>
    <name evidence="1" type="ORF">IT779_32010</name>
</gene>
<dbReference type="RefSeq" id="WP_196153208.1">
    <property type="nucleotide sequence ID" value="NZ_JADMLG010000018.1"/>
</dbReference>
<dbReference type="InterPro" id="IPR032710">
    <property type="entry name" value="NTF2-like_dom_sf"/>
</dbReference>
<accession>A0A931N3Q8</accession>
<dbReference type="PANTHER" id="PTHR38436">
    <property type="entry name" value="POLYKETIDE CYCLASE SNOAL-LIKE DOMAIN"/>
    <property type="match status" value="1"/>
</dbReference>
<sequence>MTDTTLDAKNLVIRGVQIMAAGAIADFEAIVHPEAFNRESVDEPPACRGRGPAALYATALWLRASYDELHWEIHDVAVDGDLAVAHATMSGRQTGTFVVYDADGAPKQAFPATGKRFATTQTHWFRIADGLLIEHWANRDDLGTATQLGWAPPTPAYLFKMGRATRQARRAARRETP</sequence>
<organism evidence="1 2">
    <name type="scientific">Nocardia bovistercoris</name>
    <dbReference type="NCBI Taxonomy" id="2785916"/>
    <lineage>
        <taxon>Bacteria</taxon>
        <taxon>Bacillati</taxon>
        <taxon>Actinomycetota</taxon>
        <taxon>Actinomycetes</taxon>
        <taxon>Mycobacteriales</taxon>
        <taxon>Nocardiaceae</taxon>
        <taxon>Nocardia</taxon>
    </lineage>
</organism>
<dbReference type="Pfam" id="PF07366">
    <property type="entry name" value="SnoaL"/>
    <property type="match status" value="1"/>
</dbReference>
<dbReference type="Proteomes" id="UP000655751">
    <property type="component" value="Unassembled WGS sequence"/>
</dbReference>
<evidence type="ECO:0000313" key="2">
    <source>
        <dbReference type="Proteomes" id="UP000655751"/>
    </source>
</evidence>
<dbReference type="Gene3D" id="3.10.450.50">
    <property type="match status" value="1"/>
</dbReference>
<dbReference type="SUPFAM" id="SSF54427">
    <property type="entry name" value="NTF2-like"/>
    <property type="match status" value="1"/>
</dbReference>
<dbReference type="AlphaFoldDB" id="A0A931N3Q8"/>
<dbReference type="InterPro" id="IPR009959">
    <property type="entry name" value="Cyclase_SnoaL-like"/>
</dbReference>
<proteinExistence type="predicted"/>